<evidence type="ECO:0000313" key="3">
    <source>
        <dbReference type="EMBL" id="MUV15502.1"/>
    </source>
</evidence>
<evidence type="ECO:0000313" key="4">
    <source>
        <dbReference type="Proteomes" id="UP000479692"/>
    </source>
</evidence>
<feature type="domain" description="Fido" evidence="2">
    <location>
        <begin position="61"/>
        <end position="259"/>
    </location>
</feature>
<dbReference type="RefSeq" id="WP_156643092.1">
    <property type="nucleotide sequence ID" value="NZ_WOXT01000005.1"/>
</dbReference>
<dbReference type="AlphaFoldDB" id="A0A7C9M5K1"/>
<dbReference type="Pfam" id="PF02661">
    <property type="entry name" value="Fic"/>
    <property type="match status" value="1"/>
</dbReference>
<name>A0A7C9M5K1_9GAMM</name>
<reference evidence="3 4" key="1">
    <citation type="submission" date="2019-12" db="EMBL/GenBank/DDBJ databases">
        <authorList>
            <person name="Xu J."/>
        </authorList>
    </citation>
    <scope>NUCLEOTIDE SEQUENCE [LARGE SCALE GENOMIC DNA]</scope>
    <source>
        <strain evidence="3 4">HX-5-24</strain>
    </source>
</reference>
<protein>
    <recommendedName>
        <fullName evidence="2">Fido domain-containing protein</fullName>
    </recommendedName>
</protein>
<feature type="compositionally biased region" description="Basic and acidic residues" evidence="1">
    <location>
        <begin position="9"/>
        <end position="23"/>
    </location>
</feature>
<dbReference type="SUPFAM" id="SSF140931">
    <property type="entry name" value="Fic-like"/>
    <property type="match status" value="1"/>
</dbReference>
<dbReference type="PROSITE" id="PS51459">
    <property type="entry name" value="FIDO"/>
    <property type="match status" value="1"/>
</dbReference>
<evidence type="ECO:0000256" key="1">
    <source>
        <dbReference type="SAM" id="MobiDB-lite"/>
    </source>
</evidence>
<dbReference type="InterPro" id="IPR003812">
    <property type="entry name" value="Fido"/>
</dbReference>
<dbReference type="EMBL" id="WOXT01000005">
    <property type="protein sequence ID" value="MUV15502.1"/>
    <property type="molecule type" value="Genomic_DNA"/>
</dbReference>
<proteinExistence type="predicted"/>
<dbReference type="Proteomes" id="UP000479692">
    <property type="component" value="Unassembled WGS sequence"/>
</dbReference>
<evidence type="ECO:0000259" key="2">
    <source>
        <dbReference type="PROSITE" id="PS51459"/>
    </source>
</evidence>
<comment type="caution">
    <text evidence="3">The sequence shown here is derived from an EMBL/GenBank/DDBJ whole genome shotgun (WGS) entry which is preliminary data.</text>
</comment>
<feature type="region of interest" description="Disordered" evidence="1">
    <location>
        <begin position="1"/>
        <end position="23"/>
    </location>
</feature>
<dbReference type="InterPro" id="IPR036597">
    <property type="entry name" value="Fido-like_dom_sf"/>
</dbReference>
<gene>
    <name evidence="3" type="ORF">GN331_14945</name>
</gene>
<keyword evidence="4" id="KW-1185">Reference proteome</keyword>
<accession>A0A7C9M5K1</accession>
<organism evidence="3 4">
    <name type="scientific">Noviluteimonas gilva</name>
    <dbReference type="NCBI Taxonomy" id="2682097"/>
    <lineage>
        <taxon>Bacteria</taxon>
        <taxon>Pseudomonadati</taxon>
        <taxon>Pseudomonadota</taxon>
        <taxon>Gammaproteobacteria</taxon>
        <taxon>Lysobacterales</taxon>
        <taxon>Lysobacteraceae</taxon>
        <taxon>Noviluteimonas</taxon>
    </lineage>
</organism>
<sequence>MDSVAVDHASPDALERPTGRFDRVPSRVSGRTLTFFSPDPFPTLLARYAASSCGVSAGNAVGAAGFRSAHEALLLIRGAIGFRSMQSRCDEARAFIDVLSARSPPREGRDPLLSLGLPVAHAPRRLRCELAFSGARVASEGHVFAHDGDVEPLFDSLCDGLLAPQPHIPVTVLVACAAFHALHVHPFADGNGRWARLLAAWVGASRGASVSGVVHACLLQLGKPALVERYWPHARSHGMGGYLLRCHSFERRVVEVLRSRALPESMAAIHAGIKGVVVSPRLRADVIAALVANGRIERTHLKRVAGISSRALDGALLRIAEHSACEIESATGDLDANPLMTQVDDVLRAALQATFHD</sequence>
<dbReference type="Gene3D" id="1.10.3290.10">
    <property type="entry name" value="Fido-like domain"/>
    <property type="match status" value="1"/>
</dbReference>